<sequence>MYHDLFTDELERLKQSKQATQWILKAGGVSIHLEATIKDVGGLLRRNVRFSKIKSVNVWIDDDCEMTPENDKIMAIFDGTGEKIARFGEKPVPKVNVQP</sequence>
<accession>A0A1Q5NZX7</accession>
<keyword evidence="2" id="KW-1185">Reference proteome</keyword>
<name>A0A1Q5NZX7_9BACI</name>
<dbReference type="Proteomes" id="UP000186524">
    <property type="component" value="Unassembled WGS sequence"/>
</dbReference>
<dbReference type="RefSeq" id="WP_073712709.1">
    <property type="nucleotide sequence ID" value="NZ_MRWQ01000021.1"/>
</dbReference>
<proteinExistence type="predicted"/>
<evidence type="ECO:0000313" key="1">
    <source>
        <dbReference type="EMBL" id="OKL35496.1"/>
    </source>
</evidence>
<comment type="caution">
    <text evidence="1">The sequence shown here is derived from an EMBL/GenBank/DDBJ whole genome shotgun (WGS) entry which is preliminary data.</text>
</comment>
<reference evidence="1 2" key="1">
    <citation type="submission" date="2016-12" db="EMBL/GenBank/DDBJ databases">
        <title>Domibacillus sp. SAOS 44 whole genome sequencing.</title>
        <authorList>
            <person name="Verma A."/>
            <person name="Krishnamurthi S."/>
        </authorList>
    </citation>
    <scope>NUCLEOTIDE SEQUENCE [LARGE SCALE GENOMIC DNA]</scope>
    <source>
        <strain evidence="1 2">SAOS 44</strain>
    </source>
</reference>
<protein>
    <submittedName>
        <fullName evidence="1">Uncharacterized protein</fullName>
    </submittedName>
</protein>
<gene>
    <name evidence="1" type="ORF">BLL40_15165</name>
</gene>
<evidence type="ECO:0000313" key="2">
    <source>
        <dbReference type="Proteomes" id="UP000186524"/>
    </source>
</evidence>
<organism evidence="1 2">
    <name type="scientific">Domibacillus mangrovi</name>
    <dbReference type="NCBI Taxonomy" id="1714354"/>
    <lineage>
        <taxon>Bacteria</taxon>
        <taxon>Bacillati</taxon>
        <taxon>Bacillota</taxon>
        <taxon>Bacilli</taxon>
        <taxon>Bacillales</taxon>
        <taxon>Bacillaceae</taxon>
        <taxon>Domibacillus</taxon>
    </lineage>
</organism>
<dbReference type="AlphaFoldDB" id="A0A1Q5NZX7"/>
<dbReference type="EMBL" id="MRWQ01000021">
    <property type="protein sequence ID" value="OKL35496.1"/>
    <property type="molecule type" value="Genomic_DNA"/>
</dbReference>